<evidence type="ECO:0000313" key="2">
    <source>
        <dbReference type="Proteomes" id="UP001235712"/>
    </source>
</evidence>
<keyword evidence="2" id="KW-1185">Reference proteome</keyword>
<evidence type="ECO:0000313" key="1">
    <source>
        <dbReference type="EMBL" id="MDP9829407.1"/>
    </source>
</evidence>
<dbReference type="RefSeq" id="WP_307247562.1">
    <property type="nucleotide sequence ID" value="NZ_JAUSQZ010000001.1"/>
</dbReference>
<organism evidence="1 2">
    <name type="scientific">Kineosporia succinea</name>
    <dbReference type="NCBI Taxonomy" id="84632"/>
    <lineage>
        <taxon>Bacteria</taxon>
        <taxon>Bacillati</taxon>
        <taxon>Actinomycetota</taxon>
        <taxon>Actinomycetes</taxon>
        <taxon>Kineosporiales</taxon>
        <taxon>Kineosporiaceae</taxon>
        <taxon>Kineosporia</taxon>
    </lineage>
</organism>
<protein>
    <submittedName>
        <fullName evidence="1">Uncharacterized protein</fullName>
    </submittedName>
</protein>
<comment type="caution">
    <text evidence="1">The sequence shown here is derived from an EMBL/GenBank/DDBJ whole genome shotgun (WGS) entry which is preliminary data.</text>
</comment>
<dbReference type="Proteomes" id="UP001235712">
    <property type="component" value="Unassembled WGS sequence"/>
</dbReference>
<gene>
    <name evidence="1" type="ORF">J2S57_005156</name>
</gene>
<proteinExistence type="predicted"/>
<accession>A0ABT9P9M9</accession>
<sequence>MKALILVAQVVDDTGNEWTEALAIADEGKQRRIPGHLRTMLDFARDDYEQVHYGYIDIEIPDEVIASVLRQYADAGMVDARPAVEEAR</sequence>
<name>A0ABT9P9M9_9ACTN</name>
<dbReference type="EMBL" id="JAUSQZ010000001">
    <property type="protein sequence ID" value="MDP9829407.1"/>
    <property type="molecule type" value="Genomic_DNA"/>
</dbReference>
<reference evidence="1 2" key="1">
    <citation type="submission" date="2023-07" db="EMBL/GenBank/DDBJ databases">
        <title>Sequencing the genomes of 1000 actinobacteria strains.</title>
        <authorList>
            <person name="Klenk H.-P."/>
        </authorList>
    </citation>
    <scope>NUCLEOTIDE SEQUENCE [LARGE SCALE GENOMIC DNA]</scope>
    <source>
        <strain evidence="1 2">DSM 44388</strain>
    </source>
</reference>